<dbReference type="RefSeq" id="WP_010377701.1">
    <property type="nucleotide sequence ID" value="NZ_CP011924.1"/>
</dbReference>
<organism evidence="4 5">
    <name type="scientific">Pseudoalteromonas piscicida</name>
    <dbReference type="NCBI Taxonomy" id="43662"/>
    <lineage>
        <taxon>Bacteria</taxon>
        <taxon>Pseudomonadati</taxon>
        <taxon>Pseudomonadota</taxon>
        <taxon>Gammaproteobacteria</taxon>
        <taxon>Alteromonadales</taxon>
        <taxon>Pseudoalteromonadaceae</taxon>
        <taxon>Pseudoalteromonas</taxon>
    </lineage>
</organism>
<accession>A0ABN5CJA4</accession>
<dbReference type="Proteomes" id="UP000016521">
    <property type="component" value="Chromosome I"/>
</dbReference>
<dbReference type="GO" id="GO:0008168">
    <property type="term" value="F:methyltransferase activity"/>
    <property type="evidence" value="ECO:0007669"/>
    <property type="project" value="UniProtKB-KW"/>
</dbReference>
<dbReference type="PRINTS" id="PR00505">
    <property type="entry name" value="D12N6MTFRASE"/>
</dbReference>
<keyword evidence="2" id="KW-0808">Transferase</keyword>
<keyword evidence="1 4" id="KW-0489">Methyltransferase</keyword>
<evidence type="ECO:0000256" key="1">
    <source>
        <dbReference type="ARBA" id="ARBA00022603"/>
    </source>
</evidence>
<dbReference type="PIRSF" id="PIRSF000398">
    <property type="entry name" value="M_m6A_EcoRV"/>
    <property type="match status" value="1"/>
</dbReference>
<keyword evidence="5" id="KW-1185">Reference proteome</keyword>
<dbReference type="InterPro" id="IPR012263">
    <property type="entry name" value="M_m6A_EcoRV"/>
</dbReference>
<sequence length="295" mass="33734">MPVTPSPLRYPGGKTAITPMVTELINTNNLRTAHYVEPYAGGAGLALSLLFNGSVPHIHLNDIDISIWSFWHSILYRTDEFIELIEKTDITLDEWHKQKAIQESKNIVDSLTLGFSSFFLNRTNRSGIIQKAGVIGGLEQKSSYKLDCRFNKADLILKIRKIASFSNQIHIYNMDAIDFIQHIETHIDRSFYCIDPPYFVKGQSLYTNFYEPNDHERLAYAISEIKGKWVMTYDYAEAIKNLYSKYRLFTFSLNYSAADKKKGTELLIASTTLRVPQKLSLKKVSKKRANCIATL</sequence>
<evidence type="ECO:0000256" key="2">
    <source>
        <dbReference type="ARBA" id="ARBA00022679"/>
    </source>
</evidence>
<proteinExistence type="predicted"/>
<evidence type="ECO:0000313" key="5">
    <source>
        <dbReference type="Proteomes" id="UP000016521"/>
    </source>
</evidence>
<dbReference type="InterPro" id="IPR029063">
    <property type="entry name" value="SAM-dependent_MTases_sf"/>
</dbReference>
<keyword evidence="3" id="KW-0949">S-adenosyl-L-methionine</keyword>
<dbReference type="PANTHER" id="PTHR30481">
    <property type="entry name" value="DNA ADENINE METHYLASE"/>
    <property type="match status" value="1"/>
</dbReference>
<dbReference type="SUPFAM" id="SSF53335">
    <property type="entry name" value="S-adenosyl-L-methionine-dependent methyltransferases"/>
    <property type="match status" value="1"/>
</dbReference>
<protein>
    <submittedName>
        <fullName evidence="4">DNA adenine methylase</fullName>
    </submittedName>
</protein>
<name>A0ABN5CJA4_PSEO7</name>
<evidence type="ECO:0000256" key="3">
    <source>
        <dbReference type="ARBA" id="ARBA00022691"/>
    </source>
</evidence>
<dbReference type="GO" id="GO:0032259">
    <property type="term" value="P:methylation"/>
    <property type="evidence" value="ECO:0007669"/>
    <property type="project" value="UniProtKB-KW"/>
</dbReference>
<evidence type="ECO:0000313" key="4">
    <source>
        <dbReference type="EMBL" id="ATD08279.1"/>
    </source>
</evidence>
<dbReference type="PANTHER" id="PTHR30481:SF2">
    <property type="entry name" value="SITE-SPECIFIC DNA-METHYLTRANSFERASE (ADENINE-SPECIFIC)"/>
    <property type="match status" value="1"/>
</dbReference>
<dbReference type="InterPro" id="IPR012327">
    <property type="entry name" value="MeTrfase_D12"/>
</dbReference>
<dbReference type="Gene3D" id="3.40.50.150">
    <property type="entry name" value="Vaccinia Virus protein VP39"/>
    <property type="match status" value="2"/>
</dbReference>
<reference evidence="4 5" key="1">
    <citation type="submission" date="2015-06" db="EMBL/GenBank/DDBJ databases">
        <authorList>
            <person name="Xie B.-B."/>
            <person name="Rong J.-C."/>
            <person name="Qin Q.-L."/>
            <person name="Zhang Y.-Z."/>
        </authorList>
    </citation>
    <scope>NUCLEOTIDE SEQUENCE [LARGE SCALE GENOMIC DNA]</scope>
    <source>
        <strain evidence="4 5">JCM 20779</strain>
    </source>
</reference>
<dbReference type="EMBL" id="CP011924">
    <property type="protein sequence ID" value="ATD08279.1"/>
    <property type="molecule type" value="Genomic_DNA"/>
</dbReference>
<gene>
    <name evidence="4" type="primary">dam</name>
    <name evidence="4" type="ORF">PPIS_a3497</name>
</gene>